<evidence type="ECO:0000256" key="1">
    <source>
        <dbReference type="SAM" id="Phobius"/>
    </source>
</evidence>
<gene>
    <name evidence="2" type="ORF">H8K36_17925</name>
</gene>
<dbReference type="RefSeq" id="WP_186917917.1">
    <property type="nucleotide sequence ID" value="NZ_JACOFZ010000012.1"/>
</dbReference>
<name>A0A923KV07_9BURK</name>
<evidence type="ECO:0000313" key="2">
    <source>
        <dbReference type="EMBL" id="MBC3883274.1"/>
    </source>
</evidence>
<sequence>MNTSPDYATYSKEQLEGVLLRIDKERFPERVAEIERRLMDGDHWQDPEDPVQSPKELSKDLLAAERVGAVSILFIISYFVLNLFFQFGTDDYVIDLIPFIAGATLVKIKKDTIQTIASFRFLARAFVAASLLFMAIHFSFIQPFDLSATQFKLFPRDSSGYLAFFLLKIALFVWAGRILATSEVLKFEQSTNWFGIAFRHPISIGLFAALLFGWMTYSKVNSEVAQQGVAKARIEYGAQFNYTATAVKTKQKLVGPTHSVAVTAWNQEKILFIEEHWIEKETAPPK</sequence>
<dbReference type="EMBL" id="JACOFZ010000012">
    <property type="protein sequence ID" value="MBC3883274.1"/>
    <property type="molecule type" value="Genomic_DNA"/>
</dbReference>
<protein>
    <submittedName>
        <fullName evidence="2">Uncharacterized protein</fullName>
    </submittedName>
</protein>
<organism evidence="2 3">
    <name type="scientific">Undibacterium nitidum</name>
    <dbReference type="NCBI Taxonomy" id="2762298"/>
    <lineage>
        <taxon>Bacteria</taxon>
        <taxon>Pseudomonadati</taxon>
        <taxon>Pseudomonadota</taxon>
        <taxon>Betaproteobacteria</taxon>
        <taxon>Burkholderiales</taxon>
        <taxon>Oxalobacteraceae</taxon>
        <taxon>Undibacterium</taxon>
    </lineage>
</organism>
<feature type="transmembrane region" description="Helical" evidence="1">
    <location>
        <begin position="67"/>
        <end position="86"/>
    </location>
</feature>
<proteinExistence type="predicted"/>
<feature type="transmembrane region" description="Helical" evidence="1">
    <location>
        <begin position="192"/>
        <end position="217"/>
    </location>
</feature>
<dbReference type="AlphaFoldDB" id="A0A923KV07"/>
<dbReference type="Proteomes" id="UP000627446">
    <property type="component" value="Unassembled WGS sequence"/>
</dbReference>
<feature type="transmembrane region" description="Helical" evidence="1">
    <location>
        <begin position="121"/>
        <end position="141"/>
    </location>
</feature>
<comment type="caution">
    <text evidence="2">The sequence shown here is derived from an EMBL/GenBank/DDBJ whole genome shotgun (WGS) entry which is preliminary data.</text>
</comment>
<keyword evidence="1" id="KW-1133">Transmembrane helix</keyword>
<accession>A0A923KV07</accession>
<keyword evidence="3" id="KW-1185">Reference proteome</keyword>
<feature type="transmembrane region" description="Helical" evidence="1">
    <location>
        <begin position="161"/>
        <end position="180"/>
    </location>
</feature>
<reference evidence="2" key="1">
    <citation type="submission" date="2020-08" db="EMBL/GenBank/DDBJ databases">
        <title>Novel species isolated from subtropical streams in China.</title>
        <authorList>
            <person name="Lu H."/>
        </authorList>
    </citation>
    <scope>NUCLEOTIDE SEQUENCE</scope>
    <source>
        <strain evidence="2">LX22W</strain>
    </source>
</reference>
<keyword evidence="1" id="KW-0812">Transmembrane</keyword>
<keyword evidence="1" id="KW-0472">Membrane</keyword>
<evidence type="ECO:0000313" key="3">
    <source>
        <dbReference type="Proteomes" id="UP000627446"/>
    </source>
</evidence>